<evidence type="ECO:0000256" key="8">
    <source>
        <dbReference type="ARBA" id="ARBA00022909"/>
    </source>
</evidence>
<evidence type="ECO:0000256" key="4">
    <source>
        <dbReference type="ARBA" id="ARBA00022679"/>
    </source>
</evidence>
<dbReference type="GO" id="GO:0005524">
    <property type="term" value="F:ATP binding"/>
    <property type="evidence" value="ECO:0007669"/>
    <property type="project" value="UniProtKB-KW"/>
</dbReference>
<dbReference type="EC" id="2.7.6.3" evidence="3"/>
<evidence type="ECO:0000256" key="6">
    <source>
        <dbReference type="ARBA" id="ARBA00022777"/>
    </source>
</evidence>
<evidence type="ECO:0000313" key="11">
    <source>
        <dbReference type="Proteomes" id="UP000220922"/>
    </source>
</evidence>
<evidence type="ECO:0000256" key="1">
    <source>
        <dbReference type="ARBA" id="ARBA00000198"/>
    </source>
</evidence>
<dbReference type="Proteomes" id="UP000220922">
    <property type="component" value="Unassembled WGS sequence"/>
</dbReference>
<dbReference type="InterPro" id="IPR000550">
    <property type="entry name" value="Hppk"/>
</dbReference>
<evidence type="ECO:0000256" key="7">
    <source>
        <dbReference type="ARBA" id="ARBA00022840"/>
    </source>
</evidence>
<comment type="catalytic activity">
    <reaction evidence="1">
        <text>6-hydroxymethyl-7,8-dihydropterin + ATP = (7,8-dihydropterin-6-yl)methyl diphosphate + AMP + H(+)</text>
        <dbReference type="Rhea" id="RHEA:11412"/>
        <dbReference type="ChEBI" id="CHEBI:15378"/>
        <dbReference type="ChEBI" id="CHEBI:30616"/>
        <dbReference type="ChEBI" id="CHEBI:44841"/>
        <dbReference type="ChEBI" id="CHEBI:72950"/>
        <dbReference type="ChEBI" id="CHEBI:456215"/>
        <dbReference type="EC" id="2.7.6.3"/>
    </reaction>
</comment>
<feature type="domain" description="7,8-dihydro-6-hydroxymethylpterin-pyrophosphokinase" evidence="9">
    <location>
        <begin position="4"/>
        <end position="124"/>
    </location>
</feature>
<dbReference type="InterPro" id="IPR035907">
    <property type="entry name" value="Hppk_sf"/>
</dbReference>
<keyword evidence="8" id="KW-0289">Folate biosynthesis</keyword>
<dbReference type="PANTHER" id="PTHR43071:SF1">
    <property type="entry name" value="2-AMINO-4-HYDROXY-6-HYDROXYMETHYLDIHYDROPTERIDINE PYROPHOSPHOKINASE"/>
    <property type="match status" value="1"/>
</dbReference>
<dbReference type="UniPathway" id="UPA00077">
    <property type="reaction ID" value="UER00155"/>
</dbReference>
<keyword evidence="6" id="KW-0418">Kinase</keyword>
<sequence length="170" mass="18115">MRYFLGLGSNIAPHVHLPRMVQALLELAPTLHLGRVIETAPVGVIGGPFLNTVACIDLDLSTLQLKQICNALETACGRDRGAPGSKTKSRTADLDPLFGLAVGALEVPADLLPHESYTRPMLLELIAAIGMHTDAEQPDLAPGVSLPFHDLMIGAAPLTIVREGSRYHKA</sequence>
<reference evidence="10 11" key="1">
    <citation type="submission" date="2016-05" db="EMBL/GenBank/DDBJ databases">
        <authorList>
            <person name="Lavstsen T."/>
            <person name="Jespersen J.S."/>
        </authorList>
    </citation>
    <scope>NUCLEOTIDE SEQUENCE [LARGE SCALE GENOMIC DNA]</scope>
    <source>
        <strain evidence="10 11">B7-9</strain>
    </source>
</reference>
<proteinExistence type="predicted"/>
<evidence type="ECO:0000256" key="2">
    <source>
        <dbReference type="ARBA" id="ARBA00005051"/>
    </source>
</evidence>
<evidence type="ECO:0000313" key="10">
    <source>
        <dbReference type="EMBL" id="PDV99654.1"/>
    </source>
</evidence>
<dbReference type="GO" id="GO:0046656">
    <property type="term" value="P:folic acid biosynthetic process"/>
    <property type="evidence" value="ECO:0007669"/>
    <property type="project" value="UniProtKB-KW"/>
</dbReference>
<dbReference type="OrthoDB" id="9808041at2"/>
<dbReference type="GO" id="GO:0016301">
    <property type="term" value="F:kinase activity"/>
    <property type="evidence" value="ECO:0007669"/>
    <property type="project" value="UniProtKB-KW"/>
</dbReference>
<accession>A0A2H3L499</accession>
<gene>
    <name evidence="10" type="ORF">A9Q02_00055</name>
</gene>
<dbReference type="GO" id="GO:0046654">
    <property type="term" value="P:tetrahydrofolate biosynthetic process"/>
    <property type="evidence" value="ECO:0007669"/>
    <property type="project" value="UniProtKB-UniPathway"/>
</dbReference>
<dbReference type="GO" id="GO:0003848">
    <property type="term" value="F:2-amino-4-hydroxy-6-hydroxymethyldihydropteridine diphosphokinase activity"/>
    <property type="evidence" value="ECO:0007669"/>
    <property type="project" value="UniProtKB-EC"/>
</dbReference>
<dbReference type="PANTHER" id="PTHR43071">
    <property type="entry name" value="2-AMINO-4-HYDROXY-6-HYDROXYMETHYLDIHYDROPTERIDINE PYROPHOSPHOKINASE"/>
    <property type="match status" value="1"/>
</dbReference>
<dbReference type="RefSeq" id="WP_097651421.1">
    <property type="nucleotide sequence ID" value="NZ_LYXE01000063.1"/>
</dbReference>
<comment type="pathway">
    <text evidence="2">Cofactor biosynthesis; tetrahydrofolate biosynthesis; 2-amino-4-hydroxy-6-hydroxymethyl-7,8-dihydropteridine diphosphate from 7,8-dihydroneopterin triphosphate: step 4/4.</text>
</comment>
<dbReference type="Gene3D" id="3.30.70.560">
    <property type="entry name" value="7,8-Dihydro-6-hydroxymethylpterin-pyrophosphokinase HPPK"/>
    <property type="match status" value="1"/>
</dbReference>
<keyword evidence="7" id="KW-0067">ATP-binding</keyword>
<keyword evidence="11" id="KW-1185">Reference proteome</keyword>
<dbReference type="EMBL" id="LYXE01000063">
    <property type="protein sequence ID" value="PDV99654.1"/>
    <property type="molecule type" value="Genomic_DNA"/>
</dbReference>
<dbReference type="AlphaFoldDB" id="A0A2H3L499"/>
<evidence type="ECO:0000256" key="5">
    <source>
        <dbReference type="ARBA" id="ARBA00022741"/>
    </source>
</evidence>
<keyword evidence="4" id="KW-0808">Transferase</keyword>
<evidence type="ECO:0000256" key="3">
    <source>
        <dbReference type="ARBA" id="ARBA00013253"/>
    </source>
</evidence>
<comment type="caution">
    <text evidence="10">The sequence shown here is derived from an EMBL/GenBank/DDBJ whole genome shotgun (WGS) entry which is preliminary data.</text>
</comment>
<protein>
    <recommendedName>
        <fullName evidence="3">2-amino-4-hydroxy-6-hydroxymethyldihydropteridine diphosphokinase</fullName>
        <ecNumber evidence="3">2.7.6.3</ecNumber>
    </recommendedName>
</protein>
<keyword evidence="5" id="KW-0547">Nucleotide-binding</keyword>
<dbReference type="SUPFAM" id="SSF55083">
    <property type="entry name" value="6-hydroxymethyl-7,8-dihydropterin pyrophosphokinase, HPPK"/>
    <property type="match status" value="1"/>
</dbReference>
<dbReference type="Pfam" id="PF01288">
    <property type="entry name" value="HPPK"/>
    <property type="match status" value="1"/>
</dbReference>
<organism evidence="10 11">
    <name type="scientific">Candidatus Chloroploca asiatica</name>
    <dbReference type="NCBI Taxonomy" id="1506545"/>
    <lineage>
        <taxon>Bacteria</taxon>
        <taxon>Bacillati</taxon>
        <taxon>Chloroflexota</taxon>
        <taxon>Chloroflexia</taxon>
        <taxon>Chloroflexales</taxon>
        <taxon>Chloroflexineae</taxon>
        <taxon>Oscillochloridaceae</taxon>
        <taxon>Candidatus Chloroploca</taxon>
    </lineage>
</organism>
<evidence type="ECO:0000259" key="9">
    <source>
        <dbReference type="Pfam" id="PF01288"/>
    </source>
</evidence>
<name>A0A2H3L499_9CHLR</name>